<comment type="domain">
    <text evidence="5">Contains a C-terminal catalytic domain, and an N-terminal region which modulates catalytic activity.</text>
</comment>
<dbReference type="EC" id="3.1.1.61" evidence="5"/>
<dbReference type="SUPFAM" id="SSF52738">
    <property type="entry name" value="Methylesterase CheB, C-terminal domain"/>
    <property type="match status" value="1"/>
</dbReference>
<comment type="function">
    <text evidence="5">Involved in chemotaxis. Part of a chemotaxis signal transduction system that modulates chemotaxis in response to various stimuli. Catalyzes the demethylation of specific methylglutamate residues introduced into the chemoreceptors (methyl-accepting chemotaxis proteins or MCP) by CheR. Also mediates the irreversible deamidation of specific glutamine residues to glutamic acid.</text>
</comment>
<dbReference type="GO" id="GO:0050568">
    <property type="term" value="F:protein-glutamine glutaminase activity"/>
    <property type="evidence" value="ECO:0007669"/>
    <property type="project" value="UniProtKB-UniRule"/>
</dbReference>
<dbReference type="InterPro" id="IPR008248">
    <property type="entry name" value="CheB-like"/>
</dbReference>
<evidence type="ECO:0000256" key="1">
    <source>
        <dbReference type="ARBA" id="ARBA00022490"/>
    </source>
</evidence>
<evidence type="ECO:0000259" key="8">
    <source>
        <dbReference type="PROSITE" id="PS50110"/>
    </source>
</evidence>
<keyword evidence="3 5" id="KW-0378">Hydrolase</keyword>
<sequence>MYTVLVIDDSPSMRRIIKDMINSIDEFEVIADAYDAYDAREKIKEYEPDLVTIDINMPKMNGVTFLRNLMRLHPMPAVVISGESVRGNDIFDDGAVGFIPKPDSGESMAAFAKRIKESLLNLTFLLKRYTLKKPTPKKKVISKKHMDVERKIHPDEVIRSTPARSSFGAKKLIAIGSSTGGVESLLKVFKSLTNNLPPILITQHIPYGFSKSFADRLNDNSCLTVHEATDGMILEEGHAYLSPGNMHLTIEKVGSVYKTKLLDTVKVSHHRPSVDVMFRSINNVVGGGSTMAIMMTGMGDDGSIAMKELYDNGAYTIAQNEESCVVFGMPAKAIQKGAVKDIVHLNEIAQYIIDFSSGKKR</sequence>
<dbReference type="InterPro" id="IPR011006">
    <property type="entry name" value="CheY-like_superfamily"/>
</dbReference>
<dbReference type="GO" id="GO:0032259">
    <property type="term" value="P:methylation"/>
    <property type="evidence" value="ECO:0007669"/>
    <property type="project" value="UniProtKB-KW"/>
</dbReference>
<proteinExistence type="inferred from homology"/>
<dbReference type="InterPro" id="IPR001789">
    <property type="entry name" value="Sig_transdc_resp-reg_receiver"/>
</dbReference>
<dbReference type="GO" id="GO:0008168">
    <property type="term" value="F:methyltransferase activity"/>
    <property type="evidence" value="ECO:0007669"/>
    <property type="project" value="UniProtKB-KW"/>
</dbReference>
<comment type="PTM">
    <text evidence="5">Phosphorylated by CheA. Phosphorylation of the N-terminal regulatory domain activates the methylesterase activity.</text>
</comment>
<keyword evidence="1 5" id="KW-0963">Cytoplasm</keyword>
<name>A0A5R8XXF8_9BACT</name>
<protein>
    <recommendedName>
        <fullName evidence="5">Protein-glutamate methylesterase/protein-glutamine glutaminase</fullName>
        <ecNumber evidence="5">3.1.1.61</ecNumber>
        <ecNumber evidence="5">3.5.1.44</ecNumber>
    </recommendedName>
</protein>
<feature type="active site" evidence="5 6">
    <location>
        <position position="178"/>
    </location>
</feature>
<dbReference type="CDD" id="cd17541">
    <property type="entry name" value="REC_CheB-like"/>
    <property type="match status" value="1"/>
</dbReference>
<dbReference type="EMBL" id="VANU01000007">
    <property type="protein sequence ID" value="TLP35849.1"/>
    <property type="molecule type" value="Genomic_DNA"/>
</dbReference>
<dbReference type="PROSITE" id="PS50122">
    <property type="entry name" value="CHEB"/>
    <property type="match status" value="1"/>
</dbReference>
<dbReference type="AlphaFoldDB" id="A0A5R8XXF8"/>
<keyword evidence="10" id="KW-0808">Transferase</keyword>
<dbReference type="Pfam" id="PF00072">
    <property type="entry name" value="Response_reg"/>
    <property type="match status" value="1"/>
</dbReference>
<feature type="domain" description="CheB-type methylesterase" evidence="9">
    <location>
        <begin position="166"/>
        <end position="359"/>
    </location>
</feature>
<accession>A0A5R8XXF8</accession>
<gene>
    <name evidence="5 10" type="primary">cheB</name>
    <name evidence="10" type="ORF">FDK22_14450</name>
</gene>
<comment type="catalytic activity">
    <reaction evidence="4 5">
        <text>[protein]-L-glutamate 5-O-methyl ester + H2O = L-glutamyl-[protein] + methanol + H(+)</text>
        <dbReference type="Rhea" id="RHEA:23236"/>
        <dbReference type="Rhea" id="RHEA-COMP:10208"/>
        <dbReference type="Rhea" id="RHEA-COMP:10311"/>
        <dbReference type="ChEBI" id="CHEBI:15377"/>
        <dbReference type="ChEBI" id="CHEBI:15378"/>
        <dbReference type="ChEBI" id="CHEBI:17790"/>
        <dbReference type="ChEBI" id="CHEBI:29973"/>
        <dbReference type="ChEBI" id="CHEBI:82795"/>
        <dbReference type="EC" id="3.1.1.61"/>
    </reaction>
</comment>
<dbReference type="PANTHER" id="PTHR42872:SF6">
    <property type="entry name" value="PROTEIN-GLUTAMATE METHYLESTERASE_PROTEIN-GLUTAMINE GLUTAMINASE"/>
    <property type="match status" value="1"/>
</dbReference>
<evidence type="ECO:0000256" key="6">
    <source>
        <dbReference type="PROSITE-ProRule" id="PRU00050"/>
    </source>
</evidence>
<dbReference type="NCBIfam" id="NF001965">
    <property type="entry name" value="PRK00742.1"/>
    <property type="match status" value="1"/>
</dbReference>
<dbReference type="EC" id="3.5.1.44" evidence="5"/>
<dbReference type="GO" id="GO:0006935">
    <property type="term" value="P:chemotaxis"/>
    <property type="evidence" value="ECO:0007669"/>
    <property type="project" value="UniProtKB-UniRule"/>
</dbReference>
<dbReference type="InterPro" id="IPR000673">
    <property type="entry name" value="Sig_transdc_resp-reg_Me-estase"/>
</dbReference>
<dbReference type="GO" id="GO:0008984">
    <property type="term" value="F:protein-glutamate methylesterase activity"/>
    <property type="evidence" value="ECO:0007669"/>
    <property type="project" value="UniProtKB-UniRule"/>
</dbReference>
<dbReference type="PIRSF" id="PIRSF000876">
    <property type="entry name" value="RR_chemtxs_CheB"/>
    <property type="match status" value="1"/>
</dbReference>
<evidence type="ECO:0000256" key="3">
    <source>
        <dbReference type="ARBA" id="ARBA00022801"/>
    </source>
</evidence>
<evidence type="ECO:0000256" key="7">
    <source>
        <dbReference type="PROSITE-ProRule" id="PRU00169"/>
    </source>
</evidence>
<dbReference type="InterPro" id="IPR035909">
    <property type="entry name" value="CheB_C"/>
</dbReference>
<feature type="active site" evidence="5 6">
    <location>
        <position position="301"/>
    </location>
</feature>
<dbReference type="SUPFAM" id="SSF52172">
    <property type="entry name" value="CheY-like"/>
    <property type="match status" value="1"/>
</dbReference>
<keyword evidence="10" id="KW-0489">Methyltransferase</keyword>
<dbReference type="CDD" id="cd16432">
    <property type="entry name" value="CheB_Rec"/>
    <property type="match status" value="1"/>
</dbReference>
<evidence type="ECO:0000313" key="10">
    <source>
        <dbReference type="EMBL" id="TLP35849.1"/>
    </source>
</evidence>
<dbReference type="OrthoDB" id="9793421at2"/>
<comment type="caution">
    <text evidence="10">The sequence shown here is derived from an EMBL/GenBank/DDBJ whole genome shotgun (WGS) entry which is preliminary data.</text>
</comment>
<dbReference type="Proteomes" id="UP000308901">
    <property type="component" value="Unassembled WGS sequence"/>
</dbReference>
<keyword evidence="11" id="KW-1185">Reference proteome</keyword>
<feature type="modified residue" description="4-aspartylphosphate" evidence="5 7">
    <location>
        <position position="54"/>
    </location>
</feature>
<organism evidence="10 11">
    <name type="scientific">Arcobacter arenosus</name>
    <dbReference type="NCBI Taxonomy" id="2576037"/>
    <lineage>
        <taxon>Bacteria</taxon>
        <taxon>Pseudomonadati</taxon>
        <taxon>Campylobacterota</taxon>
        <taxon>Epsilonproteobacteria</taxon>
        <taxon>Campylobacterales</taxon>
        <taxon>Arcobacteraceae</taxon>
        <taxon>Arcobacter</taxon>
    </lineage>
</organism>
<feature type="active site" evidence="5 6">
    <location>
        <position position="204"/>
    </location>
</feature>
<dbReference type="Pfam" id="PF01339">
    <property type="entry name" value="CheB_methylest"/>
    <property type="match status" value="1"/>
</dbReference>
<comment type="similarity">
    <text evidence="5">Belongs to the CheB family.</text>
</comment>
<evidence type="ECO:0000313" key="11">
    <source>
        <dbReference type="Proteomes" id="UP000308901"/>
    </source>
</evidence>
<comment type="catalytic activity">
    <reaction evidence="5">
        <text>L-glutaminyl-[protein] + H2O = L-glutamyl-[protein] + NH4(+)</text>
        <dbReference type="Rhea" id="RHEA:16441"/>
        <dbReference type="Rhea" id="RHEA-COMP:10207"/>
        <dbReference type="Rhea" id="RHEA-COMP:10208"/>
        <dbReference type="ChEBI" id="CHEBI:15377"/>
        <dbReference type="ChEBI" id="CHEBI:28938"/>
        <dbReference type="ChEBI" id="CHEBI:29973"/>
        <dbReference type="ChEBI" id="CHEBI:30011"/>
        <dbReference type="EC" id="3.5.1.44"/>
    </reaction>
</comment>
<dbReference type="Gene3D" id="3.40.50.180">
    <property type="entry name" value="Methylesterase CheB, C-terminal domain"/>
    <property type="match status" value="1"/>
</dbReference>
<dbReference type="GO" id="GO:0000156">
    <property type="term" value="F:phosphorelay response regulator activity"/>
    <property type="evidence" value="ECO:0007669"/>
    <property type="project" value="InterPro"/>
</dbReference>
<dbReference type="PROSITE" id="PS50110">
    <property type="entry name" value="RESPONSE_REGULATORY"/>
    <property type="match status" value="1"/>
</dbReference>
<dbReference type="GO" id="GO:0005737">
    <property type="term" value="C:cytoplasm"/>
    <property type="evidence" value="ECO:0007669"/>
    <property type="project" value="UniProtKB-SubCell"/>
</dbReference>
<reference evidence="10 11" key="1">
    <citation type="submission" date="2019-05" db="EMBL/GenBank/DDBJ databases">
        <title>Arcobacter sp. nov., isolated from sea sediment.</title>
        <authorList>
            <person name="Kim W."/>
        </authorList>
    </citation>
    <scope>NUCLEOTIDE SEQUENCE [LARGE SCALE GENOMIC DNA]</scope>
    <source>
        <strain evidence="10 11">CAU 1517</strain>
    </source>
</reference>
<evidence type="ECO:0000259" key="9">
    <source>
        <dbReference type="PROSITE" id="PS50122"/>
    </source>
</evidence>
<comment type="subcellular location">
    <subcellularLocation>
        <location evidence="5">Cytoplasm</location>
    </subcellularLocation>
</comment>
<feature type="domain" description="Response regulatory" evidence="8">
    <location>
        <begin position="3"/>
        <end position="116"/>
    </location>
</feature>
<keyword evidence="2 5" id="KW-0145">Chemotaxis</keyword>
<evidence type="ECO:0000256" key="5">
    <source>
        <dbReference type="HAMAP-Rule" id="MF_00099"/>
    </source>
</evidence>
<dbReference type="Gene3D" id="3.40.50.2300">
    <property type="match status" value="1"/>
</dbReference>
<dbReference type="SMART" id="SM00448">
    <property type="entry name" value="REC"/>
    <property type="match status" value="1"/>
</dbReference>
<dbReference type="RefSeq" id="WP_138153695.1">
    <property type="nucleotide sequence ID" value="NZ_VANU01000007.1"/>
</dbReference>
<dbReference type="HAMAP" id="MF_00099">
    <property type="entry name" value="CheB_chemtxs"/>
    <property type="match status" value="1"/>
</dbReference>
<evidence type="ECO:0000256" key="2">
    <source>
        <dbReference type="ARBA" id="ARBA00022500"/>
    </source>
</evidence>
<evidence type="ECO:0000256" key="4">
    <source>
        <dbReference type="ARBA" id="ARBA00048267"/>
    </source>
</evidence>
<dbReference type="PANTHER" id="PTHR42872">
    <property type="entry name" value="PROTEIN-GLUTAMATE METHYLESTERASE/PROTEIN-GLUTAMINE GLUTAMINASE"/>
    <property type="match status" value="1"/>
</dbReference>
<keyword evidence="5 7" id="KW-0597">Phosphoprotein</keyword>